<proteinExistence type="predicted"/>
<evidence type="ECO:0000313" key="2">
    <source>
        <dbReference type="Proteomes" id="UP001172386"/>
    </source>
</evidence>
<reference evidence="1" key="1">
    <citation type="submission" date="2022-10" db="EMBL/GenBank/DDBJ databases">
        <title>Culturing micro-colonial fungi from biological soil crusts in the Mojave desert and describing Neophaeococcomyces mojavensis, and introducing the new genera and species Taxawa tesnikishii.</title>
        <authorList>
            <person name="Kurbessoian T."/>
            <person name="Stajich J.E."/>
        </authorList>
    </citation>
    <scope>NUCLEOTIDE SEQUENCE</scope>
    <source>
        <strain evidence="1">JES_112</strain>
    </source>
</reference>
<evidence type="ECO:0000313" key="1">
    <source>
        <dbReference type="EMBL" id="KAJ9651194.1"/>
    </source>
</evidence>
<dbReference type="Proteomes" id="UP001172386">
    <property type="component" value="Unassembled WGS sequence"/>
</dbReference>
<name>A0ACC2ZU54_9EURO</name>
<dbReference type="EMBL" id="JAPDRQ010000275">
    <property type="protein sequence ID" value="KAJ9651194.1"/>
    <property type="molecule type" value="Genomic_DNA"/>
</dbReference>
<keyword evidence="2" id="KW-1185">Reference proteome</keyword>
<organism evidence="1 2">
    <name type="scientific">Neophaeococcomyces mojaviensis</name>
    <dbReference type="NCBI Taxonomy" id="3383035"/>
    <lineage>
        <taxon>Eukaryota</taxon>
        <taxon>Fungi</taxon>
        <taxon>Dikarya</taxon>
        <taxon>Ascomycota</taxon>
        <taxon>Pezizomycotina</taxon>
        <taxon>Eurotiomycetes</taxon>
        <taxon>Chaetothyriomycetidae</taxon>
        <taxon>Chaetothyriales</taxon>
        <taxon>Chaetothyriales incertae sedis</taxon>
        <taxon>Neophaeococcomyces</taxon>
    </lineage>
</organism>
<comment type="caution">
    <text evidence="1">The sequence shown here is derived from an EMBL/GenBank/DDBJ whole genome shotgun (WGS) entry which is preliminary data.</text>
</comment>
<accession>A0ACC2ZU54</accession>
<protein>
    <submittedName>
        <fullName evidence="1">Uncharacterized protein</fullName>
    </submittedName>
</protein>
<sequence>MSGMSYNEFYPSPLWTHHNYYHHQPYPVFQQQAVQPALVAFPQQYPHPAILPPIQLQQTHVNEASNQPIRRKRASKPKVRTGCTTCKPTGLYEFYKQLSDHLIKIADKLINFQIRRVKCDEARPNCLRCTSTGRKCDGYEFLRKDSSTSDLAAPSDPLPPLPQTREVVKKVPSERTPEVFVGPSTLVLNKAFEGSVQERRAFYRFKHRTVPAFAGGSEIEFWTVLVPQAATSESVIRDAVIALGTLHEDYENYSGRYDQSVISSKSYQDTTLLYGKAIRRLYSRIDKSPGETVNLAVIASILFACFEVLRRNNMAAVVHYQAGMRQLMKQMNERSRPCLEDASDESETDDITVVRQTPQDDLDRMLRVFARYDVQACTFSKPKAEVLNVKLPAVPPNDVGLTEVRRYLDNLLIAVYQLVKSDLSMYRYWKAEDVTQSWHTRREEALHTFQGWLDVLEDSIPSDAVTLRNHGIIASKSILGLILQVKIAMIMLRTAIDCGPESTFDQYTGDFEEIVKRVEHLTSTLSLGDALPLDRESVPFSMELGIIHPLFFIAWKCRDWSLRRRAIAQLRKCGKEGVWEGPIMAVVADRICQIEERGLKYGDMVPEAARIHDMRKGVQYDERVVSAEIKLAQDTTWKNWTILREAIPF</sequence>
<gene>
    <name evidence="1" type="ORF">H2198_009526</name>
</gene>